<feature type="compositionally biased region" description="Acidic residues" evidence="1">
    <location>
        <begin position="123"/>
        <end position="151"/>
    </location>
</feature>
<dbReference type="Proteomes" id="UP000265765">
    <property type="component" value="Chromosome"/>
</dbReference>
<feature type="region of interest" description="Disordered" evidence="1">
    <location>
        <begin position="1"/>
        <end position="201"/>
    </location>
</feature>
<feature type="region of interest" description="Disordered" evidence="1">
    <location>
        <begin position="560"/>
        <end position="582"/>
    </location>
</feature>
<protein>
    <recommendedName>
        <fullName evidence="5">Large membrane protein</fullName>
    </recommendedName>
</protein>
<keyword evidence="2" id="KW-1133">Transmembrane helix</keyword>
<gene>
    <name evidence="3" type="ORF">DWG14_06171</name>
</gene>
<evidence type="ECO:0008006" key="5">
    <source>
        <dbReference type="Google" id="ProtNLM"/>
    </source>
</evidence>
<dbReference type="RefSeq" id="WP_120052600.1">
    <property type="nucleotide sequence ID" value="NZ_CP032427.1"/>
</dbReference>
<feature type="region of interest" description="Disordered" evidence="1">
    <location>
        <begin position="653"/>
        <end position="678"/>
    </location>
</feature>
<evidence type="ECO:0000313" key="3">
    <source>
        <dbReference type="EMBL" id="AYC41880.1"/>
    </source>
</evidence>
<feature type="compositionally biased region" description="Gly residues" evidence="1">
    <location>
        <begin position="254"/>
        <end position="265"/>
    </location>
</feature>
<feature type="region of interest" description="Disordered" evidence="1">
    <location>
        <begin position="229"/>
        <end position="270"/>
    </location>
</feature>
<feature type="transmembrane region" description="Helical" evidence="2">
    <location>
        <begin position="203"/>
        <end position="224"/>
    </location>
</feature>
<evidence type="ECO:0000256" key="1">
    <source>
        <dbReference type="SAM" id="MobiDB-lite"/>
    </source>
</evidence>
<proteinExistence type="predicted"/>
<name>A0AAI8L599_9ACTN</name>
<reference evidence="3 4" key="1">
    <citation type="submission" date="2018-09" db="EMBL/GenBank/DDBJ databases">
        <title>Production of Trimethoprim by Streptomyces sp. 3E-1.</title>
        <authorList>
            <person name="Kang H.J."/>
            <person name="Kim S.B."/>
        </authorList>
    </citation>
    <scope>NUCLEOTIDE SEQUENCE [LARGE SCALE GENOMIC DNA]</scope>
    <source>
        <strain evidence="3 4">3E-1</strain>
    </source>
</reference>
<dbReference type="KEGG" id="sge:DWG14_06171"/>
<keyword evidence="2" id="KW-0812">Transmembrane</keyword>
<evidence type="ECO:0000256" key="2">
    <source>
        <dbReference type="SAM" id="Phobius"/>
    </source>
</evidence>
<accession>A0AAI8L599</accession>
<feature type="compositionally biased region" description="Low complexity" evidence="1">
    <location>
        <begin position="92"/>
        <end position="122"/>
    </location>
</feature>
<dbReference type="GeneID" id="91285000"/>
<keyword evidence="2" id="KW-0472">Membrane</keyword>
<dbReference type="AlphaFoldDB" id="A0AAI8L599"/>
<organism evidence="3 4">
    <name type="scientific">Streptomyces griseorubiginosus</name>
    <dbReference type="NCBI Taxonomy" id="67304"/>
    <lineage>
        <taxon>Bacteria</taxon>
        <taxon>Bacillati</taxon>
        <taxon>Actinomycetota</taxon>
        <taxon>Actinomycetes</taxon>
        <taxon>Kitasatosporales</taxon>
        <taxon>Streptomycetaceae</taxon>
        <taxon>Streptomyces</taxon>
    </lineage>
</organism>
<sequence>MNTERPDNGEALGGGDGKAVEAQGAEEARNAEEKRRSAGPVDGETAGVEGDDVTGGVASSAESAEDVTDGDRSESESESSVGDASAEDDEPAAGAPTATDGPAAPGALTPPGELTASAAATADDPEPEESAPADDPEPEESTPADEPEPEPEQSTPAPAPAADVDAAPEEPALLPDSEALPDSEVPRDEETGAPRSGRFRSPVAIAAVAAAVLLVGGGGAYLAAGTSGEAGGSGEGATSGAAGDDTPPPLALDGYGGSDGKGNGIAPGEPNPYGATYRVAGSLPEGPASAPVYRVQGQVTEDDVTRLAGALGVSGKPVVQGQVWRVGATDGSGPSLQVNRQAPGAWNFQRYSPVVDYCESATVCGAKPGATAEDDDPVSAAAAVKAAAPVLKAVGQGGAKLDTSQVIGAQRVVNADPAVGGLPTYGWATGVTVNAQGEVVSGAGQLKAPVKSDTYPVLSAEKTLGQLNKVPATGHRMGIGGCASPVPLKDRFEAPCGQSTASPAGDTLTVDKAVFGLASHFVGGRQALVPSWLFEVRPAGAEEPFTVTYPAVDPKYIAAPATATPTPTTPSDEPTSAPKTRDVKIDGYTAEGDELTVSFTGGVCADYSASASESSGEVTVKVTAKPWRDKVCIMIAKEIQKTVTLDEPLGDREVVGTDGRQIPLNKAGARLPETSGAR</sequence>
<feature type="compositionally biased region" description="Low complexity" evidence="1">
    <location>
        <begin position="560"/>
        <end position="578"/>
    </location>
</feature>
<feature type="compositionally biased region" description="Low complexity" evidence="1">
    <location>
        <begin position="160"/>
        <end position="172"/>
    </location>
</feature>
<evidence type="ECO:0000313" key="4">
    <source>
        <dbReference type="Proteomes" id="UP000265765"/>
    </source>
</evidence>
<feature type="compositionally biased region" description="Basic and acidic residues" evidence="1">
    <location>
        <begin position="26"/>
        <end position="36"/>
    </location>
</feature>
<dbReference type="EMBL" id="CP032427">
    <property type="protein sequence ID" value="AYC41880.1"/>
    <property type="molecule type" value="Genomic_DNA"/>
</dbReference>